<gene>
    <name evidence="1" type="ORF">CD175_28040</name>
</gene>
<reference evidence="2" key="1">
    <citation type="submission" date="2017-06" db="EMBL/GenBank/DDBJ databases">
        <authorList>
            <person name="Furmanczyk E.M."/>
        </authorList>
    </citation>
    <scope>NUCLEOTIDE SEQUENCE [LARGE SCALE GENOMIC DNA]</scope>
    <source>
        <strain evidence="2">AP3_16</strain>
    </source>
</reference>
<dbReference type="RefSeq" id="WP_104451324.1">
    <property type="nucleotide sequence ID" value="NZ_JBLZZR010000090.1"/>
</dbReference>
<evidence type="ECO:0000313" key="2">
    <source>
        <dbReference type="Proteomes" id="UP000238541"/>
    </source>
</evidence>
<evidence type="ECO:0000313" key="1">
    <source>
        <dbReference type="EMBL" id="PPK35475.1"/>
    </source>
</evidence>
<name>A0A2S6FDH2_9PSED</name>
<accession>A0A2S6FDH2</accession>
<sequence>MKDLTGDERALWAFCFSRILVRYVNESTPQSEVKYAADSAVYAANALILVRRSPSNVARDSFEQRLWDDYAGEAMVKSSEVRWKLENNVALAGKIAKQIETGLEKYRGVESENLPSFPFGG</sequence>
<proteinExistence type="predicted"/>
<dbReference type="AlphaFoldDB" id="A0A2S6FDH2"/>
<dbReference type="EMBL" id="NIRS01000009">
    <property type="protein sequence ID" value="PPK35475.1"/>
    <property type="molecule type" value="Genomic_DNA"/>
</dbReference>
<protein>
    <submittedName>
        <fullName evidence="1">Uncharacterized protein</fullName>
    </submittedName>
</protein>
<organism evidence="1 2">
    <name type="scientific">Pseudomonas laurylsulfatiphila</name>
    <dbReference type="NCBI Taxonomy" id="2011015"/>
    <lineage>
        <taxon>Bacteria</taxon>
        <taxon>Pseudomonadati</taxon>
        <taxon>Pseudomonadota</taxon>
        <taxon>Gammaproteobacteria</taxon>
        <taxon>Pseudomonadales</taxon>
        <taxon>Pseudomonadaceae</taxon>
        <taxon>Pseudomonas</taxon>
    </lineage>
</organism>
<dbReference type="Proteomes" id="UP000238541">
    <property type="component" value="Unassembled WGS sequence"/>
</dbReference>
<comment type="caution">
    <text evidence="1">The sequence shown here is derived from an EMBL/GenBank/DDBJ whole genome shotgun (WGS) entry which is preliminary data.</text>
</comment>
<keyword evidence="2" id="KW-1185">Reference proteome</keyword>